<evidence type="ECO:0000313" key="2">
    <source>
        <dbReference type="EMBL" id="RCH86187.1"/>
    </source>
</evidence>
<comment type="caution">
    <text evidence="2">The sequence shown here is derived from an EMBL/GenBank/DDBJ whole genome shotgun (WGS) entry which is preliminary data.</text>
</comment>
<protein>
    <submittedName>
        <fullName evidence="2">Uncharacterized protein</fullName>
    </submittedName>
</protein>
<sequence>MYTSNKDKYNRPRANLAVRTNGPDWRSRPNSPSSSTDYTNMMKRTVSPVPDNAYGRRPLSSGASQSVASLQQHHKWLMQQQQQDISSVPISRNLSTNSQNYQSVSPIPSKSTGKQQRQYNDNNQDVVFDDSIEIEDERNDVEEERMVIIQDMRAKSPSINRGSGGSIMSAQQPTFYHNSPTGSQEFKIVKEGWLYRKNGLMQWKPVYA</sequence>
<accession>A0A367J8C4</accession>
<feature type="region of interest" description="Disordered" evidence="1">
    <location>
        <begin position="1"/>
        <end position="72"/>
    </location>
</feature>
<proteinExistence type="predicted"/>
<gene>
    <name evidence="2" type="ORF">CU098_009371</name>
</gene>
<name>A0A367J8C4_RHIST</name>
<evidence type="ECO:0000313" key="3">
    <source>
        <dbReference type="Proteomes" id="UP000253551"/>
    </source>
</evidence>
<feature type="region of interest" description="Disordered" evidence="1">
    <location>
        <begin position="96"/>
        <end position="125"/>
    </location>
</feature>
<dbReference type="Proteomes" id="UP000253551">
    <property type="component" value="Unassembled WGS sequence"/>
</dbReference>
<keyword evidence="3" id="KW-1185">Reference proteome</keyword>
<dbReference type="OrthoDB" id="10537590at2759"/>
<organism evidence="2 3">
    <name type="scientific">Rhizopus stolonifer</name>
    <name type="common">Rhizopus nigricans</name>
    <dbReference type="NCBI Taxonomy" id="4846"/>
    <lineage>
        <taxon>Eukaryota</taxon>
        <taxon>Fungi</taxon>
        <taxon>Fungi incertae sedis</taxon>
        <taxon>Mucoromycota</taxon>
        <taxon>Mucoromycotina</taxon>
        <taxon>Mucoromycetes</taxon>
        <taxon>Mucorales</taxon>
        <taxon>Mucorineae</taxon>
        <taxon>Rhizopodaceae</taxon>
        <taxon>Rhizopus</taxon>
    </lineage>
</organism>
<reference evidence="2 3" key="1">
    <citation type="journal article" date="2018" name="G3 (Bethesda)">
        <title>Phylogenetic and Phylogenomic Definition of Rhizopus Species.</title>
        <authorList>
            <person name="Gryganskyi A.P."/>
            <person name="Golan J."/>
            <person name="Dolatabadi S."/>
            <person name="Mondo S."/>
            <person name="Robb S."/>
            <person name="Idnurm A."/>
            <person name="Muszewska A."/>
            <person name="Steczkiewicz K."/>
            <person name="Masonjones S."/>
            <person name="Liao H.L."/>
            <person name="Gajdeczka M.T."/>
            <person name="Anike F."/>
            <person name="Vuek A."/>
            <person name="Anishchenko I.M."/>
            <person name="Voigt K."/>
            <person name="de Hoog G.S."/>
            <person name="Smith M.E."/>
            <person name="Heitman J."/>
            <person name="Vilgalys R."/>
            <person name="Stajich J.E."/>
        </authorList>
    </citation>
    <scope>NUCLEOTIDE SEQUENCE [LARGE SCALE GENOMIC DNA]</scope>
    <source>
        <strain evidence="2 3">LSU 92-RS-03</strain>
    </source>
</reference>
<feature type="compositionally biased region" description="Basic and acidic residues" evidence="1">
    <location>
        <begin position="1"/>
        <end position="10"/>
    </location>
</feature>
<feature type="non-terminal residue" evidence="2">
    <location>
        <position position="208"/>
    </location>
</feature>
<evidence type="ECO:0000256" key="1">
    <source>
        <dbReference type="SAM" id="MobiDB-lite"/>
    </source>
</evidence>
<dbReference type="AlphaFoldDB" id="A0A367J8C4"/>
<dbReference type="EMBL" id="PJQM01003992">
    <property type="protein sequence ID" value="RCH86187.1"/>
    <property type="molecule type" value="Genomic_DNA"/>
</dbReference>
<feature type="compositionally biased region" description="Polar residues" evidence="1">
    <location>
        <begin position="28"/>
        <end position="39"/>
    </location>
</feature>
<dbReference type="STRING" id="4846.A0A367J8C4"/>